<dbReference type="Proteomes" id="UP000051727">
    <property type="component" value="Unassembled WGS sequence"/>
</dbReference>
<organism evidence="2 3">
    <name type="scientific">Liquorilactobacillus mali</name>
    <dbReference type="NCBI Taxonomy" id="1618"/>
    <lineage>
        <taxon>Bacteria</taxon>
        <taxon>Bacillati</taxon>
        <taxon>Bacillota</taxon>
        <taxon>Bacilli</taxon>
        <taxon>Lactobacillales</taxon>
        <taxon>Lactobacillaceae</taxon>
        <taxon>Liquorilactobacillus</taxon>
    </lineage>
</organism>
<evidence type="ECO:0000313" key="2">
    <source>
        <dbReference type="EMBL" id="KRN31140.1"/>
    </source>
</evidence>
<gene>
    <name evidence="2" type="ORF">IV36_GL001949</name>
</gene>
<protein>
    <recommendedName>
        <fullName evidence="4">TcdA-E operon negative regulator</fullName>
    </recommendedName>
</protein>
<dbReference type="STRING" id="1618.IV36_GL001949"/>
<dbReference type="PROSITE" id="PS51257">
    <property type="entry name" value="PROKAR_LIPOPROTEIN"/>
    <property type="match status" value="1"/>
</dbReference>
<accession>A0A0R2G2J4</accession>
<evidence type="ECO:0000313" key="3">
    <source>
        <dbReference type="Proteomes" id="UP000051727"/>
    </source>
</evidence>
<dbReference type="AlphaFoldDB" id="A0A0R2G2J4"/>
<evidence type="ECO:0000256" key="1">
    <source>
        <dbReference type="SAM" id="MobiDB-lite"/>
    </source>
</evidence>
<dbReference type="PATRIC" id="fig|1618.3.peg.1988"/>
<evidence type="ECO:0008006" key="4">
    <source>
        <dbReference type="Google" id="ProtNLM"/>
    </source>
</evidence>
<dbReference type="EMBL" id="JQAR01000005">
    <property type="protein sequence ID" value="KRN31140.1"/>
    <property type="molecule type" value="Genomic_DNA"/>
</dbReference>
<sequence length="321" mass="34574">MGGVTMKKIMFCVFLLPISLFILVGCSNNDSIKAGNQTLYSTDINKIKADSSGSWVVTGTTTAPDGAKILSVPTFGNYKANAATSYDINSWARVKNGKFKVYIDSTINSGSLKSGDKKKFIIFAVTKYKKAIDAVVPKNIQKKVNKQFSKTTAKVTSSQEAYSSSLEDYLYSDSSSDSSSSVENSSSSVEDSSSYDSSSSSADSSISYQAVTFDQIARNPDDYEYKGVKVQGQVMQVQNSDDGGAIVLLWMNDDSNSLIMVNIDEDYMPANGNILEDDEIIINGLGNGTQKYDTASGSENEVPLIEANETITDSGKSANAY</sequence>
<proteinExistence type="predicted"/>
<comment type="caution">
    <text evidence="2">The sequence shown here is derived from an EMBL/GenBank/DDBJ whole genome shotgun (WGS) entry which is preliminary data.</text>
</comment>
<reference evidence="2 3" key="1">
    <citation type="journal article" date="2015" name="Genome Announc.">
        <title>Expanding the biotechnology potential of lactobacilli through comparative genomics of 213 strains and associated genera.</title>
        <authorList>
            <person name="Sun Z."/>
            <person name="Harris H.M."/>
            <person name="McCann A."/>
            <person name="Guo C."/>
            <person name="Argimon S."/>
            <person name="Zhang W."/>
            <person name="Yang X."/>
            <person name="Jeffery I.B."/>
            <person name="Cooney J.C."/>
            <person name="Kagawa T.F."/>
            <person name="Liu W."/>
            <person name="Song Y."/>
            <person name="Salvetti E."/>
            <person name="Wrobel A."/>
            <person name="Rasinkangas P."/>
            <person name="Parkhill J."/>
            <person name="Rea M.C."/>
            <person name="O'Sullivan O."/>
            <person name="Ritari J."/>
            <person name="Douillard F.P."/>
            <person name="Paul Ross R."/>
            <person name="Yang R."/>
            <person name="Briner A.E."/>
            <person name="Felis G.E."/>
            <person name="de Vos W.M."/>
            <person name="Barrangou R."/>
            <person name="Klaenhammer T.R."/>
            <person name="Caufield P.W."/>
            <person name="Cui Y."/>
            <person name="Zhang H."/>
            <person name="O'Toole P.W."/>
        </authorList>
    </citation>
    <scope>NUCLEOTIDE SEQUENCE [LARGE SCALE GENOMIC DNA]</scope>
    <source>
        <strain evidence="2 3">ATCC 27304</strain>
    </source>
</reference>
<name>A0A0R2G2J4_9LACO</name>
<feature type="region of interest" description="Disordered" evidence="1">
    <location>
        <begin position="176"/>
        <end position="202"/>
    </location>
</feature>